<dbReference type="Proteomes" id="UP001055172">
    <property type="component" value="Unassembled WGS sequence"/>
</dbReference>
<evidence type="ECO:0000256" key="1">
    <source>
        <dbReference type="SAM" id="MobiDB-lite"/>
    </source>
</evidence>
<dbReference type="EMBL" id="BPPX01000021">
    <property type="protein sequence ID" value="GJC86254.1"/>
    <property type="molecule type" value="Genomic_DNA"/>
</dbReference>
<dbReference type="AlphaFoldDB" id="A0AA37GSZ1"/>
<sequence>MNGISPSPSLALTPRRLLYVILVASTVLLLPWNLLNSPSQKTAIVSLTTEPRRNEETDDTGKYQASEQPVQQHIAPVDPSMDRVCSALYALRQLVPAGSAIPRPFVFLGIDQNAAPFSPAADSAYPGSSMHREARRAVLDALGRMQATIAPAVSRGDSGAEKVWVASVLVGYMLLDDAARALFLSTVDPKMKTGQGSWLFGLVGGGRGDEDAGVVCDEIWERMGWSRTSSSRRPGCYVGLSFGSSGMRDMV</sequence>
<protein>
    <submittedName>
        <fullName evidence="2">Uncharacterized protein</fullName>
    </submittedName>
</protein>
<gene>
    <name evidence="2" type="ORF">ColLi_09092</name>
</gene>
<proteinExistence type="predicted"/>
<accession>A0AA37GSZ1</accession>
<evidence type="ECO:0000313" key="2">
    <source>
        <dbReference type="EMBL" id="GJC86254.1"/>
    </source>
</evidence>
<name>A0AA37GSZ1_9PEZI</name>
<comment type="caution">
    <text evidence="2">The sequence shown here is derived from an EMBL/GenBank/DDBJ whole genome shotgun (WGS) entry which is preliminary data.</text>
</comment>
<evidence type="ECO:0000313" key="3">
    <source>
        <dbReference type="Proteomes" id="UP001055172"/>
    </source>
</evidence>
<keyword evidence="3" id="KW-1185">Reference proteome</keyword>
<organism evidence="2 3">
    <name type="scientific">Colletotrichum liriopes</name>
    <dbReference type="NCBI Taxonomy" id="708192"/>
    <lineage>
        <taxon>Eukaryota</taxon>
        <taxon>Fungi</taxon>
        <taxon>Dikarya</taxon>
        <taxon>Ascomycota</taxon>
        <taxon>Pezizomycotina</taxon>
        <taxon>Sordariomycetes</taxon>
        <taxon>Hypocreomycetidae</taxon>
        <taxon>Glomerellales</taxon>
        <taxon>Glomerellaceae</taxon>
        <taxon>Colletotrichum</taxon>
        <taxon>Colletotrichum spaethianum species complex</taxon>
    </lineage>
</organism>
<reference evidence="2 3" key="1">
    <citation type="submission" date="2021-07" db="EMBL/GenBank/DDBJ databases">
        <title>Genome data of Colletotrichum spaethianum.</title>
        <authorList>
            <person name="Utami Y.D."/>
            <person name="Hiruma K."/>
        </authorList>
    </citation>
    <scope>NUCLEOTIDE SEQUENCE [LARGE SCALE GENOMIC DNA]</scope>
    <source>
        <strain evidence="2 3">MAFF 242679</strain>
    </source>
</reference>
<feature type="region of interest" description="Disordered" evidence="1">
    <location>
        <begin position="49"/>
        <end position="71"/>
    </location>
</feature>
<feature type="compositionally biased region" description="Basic and acidic residues" evidence="1">
    <location>
        <begin position="50"/>
        <end position="61"/>
    </location>
</feature>